<keyword evidence="1" id="KW-1185">Reference proteome</keyword>
<evidence type="ECO:0000313" key="1">
    <source>
        <dbReference type="Proteomes" id="UP000050741"/>
    </source>
</evidence>
<dbReference type="AlphaFoldDB" id="A0A183CRG4"/>
<accession>A0A183CRG4</accession>
<dbReference type="WBParaSite" id="GPLIN_001547200">
    <property type="protein sequence ID" value="GPLIN_001547200"/>
    <property type="gene ID" value="GPLIN_001547200"/>
</dbReference>
<name>A0A183CRG4_GLOPA</name>
<organism evidence="1 2">
    <name type="scientific">Globodera pallida</name>
    <name type="common">Potato cyst nematode worm</name>
    <name type="synonym">Heterodera pallida</name>
    <dbReference type="NCBI Taxonomy" id="36090"/>
    <lineage>
        <taxon>Eukaryota</taxon>
        <taxon>Metazoa</taxon>
        <taxon>Ecdysozoa</taxon>
        <taxon>Nematoda</taxon>
        <taxon>Chromadorea</taxon>
        <taxon>Rhabditida</taxon>
        <taxon>Tylenchina</taxon>
        <taxon>Tylenchomorpha</taxon>
        <taxon>Tylenchoidea</taxon>
        <taxon>Heteroderidae</taxon>
        <taxon>Heteroderinae</taxon>
        <taxon>Globodera</taxon>
    </lineage>
</organism>
<reference evidence="2" key="3">
    <citation type="submission" date="2016-06" db="UniProtKB">
        <authorList>
            <consortium name="WormBaseParasite"/>
        </authorList>
    </citation>
    <scope>IDENTIFICATION</scope>
</reference>
<protein>
    <submittedName>
        <fullName evidence="2">DALR_1 domain-containing protein</fullName>
    </submittedName>
</protein>
<evidence type="ECO:0000313" key="2">
    <source>
        <dbReference type="WBParaSite" id="GPLIN_001547200"/>
    </source>
</evidence>
<dbReference type="Proteomes" id="UP000050741">
    <property type="component" value="Unassembled WGS sequence"/>
</dbReference>
<reference evidence="1" key="1">
    <citation type="submission" date="2013-12" db="EMBL/GenBank/DDBJ databases">
        <authorList>
            <person name="Aslett M."/>
        </authorList>
    </citation>
    <scope>NUCLEOTIDE SEQUENCE [LARGE SCALE GENOMIC DNA]</scope>
    <source>
        <strain evidence="1">Lindley</strain>
    </source>
</reference>
<reference evidence="1" key="2">
    <citation type="submission" date="2014-05" db="EMBL/GenBank/DDBJ databases">
        <title>The genome and life-stage specific transcriptomes of Globodera pallida elucidate key aspects of plant parasitism by a cyst nematode.</title>
        <authorList>
            <person name="Cotton J.A."/>
            <person name="Lilley C.J."/>
            <person name="Jones L.M."/>
            <person name="Kikuchi T."/>
            <person name="Reid A.J."/>
            <person name="Thorpe P."/>
            <person name="Tsai I.J."/>
            <person name="Beasley H."/>
            <person name="Blok V."/>
            <person name="Cock P.J.A."/>
            <person name="Van den Akker S.E."/>
            <person name="Holroyd N."/>
            <person name="Hunt M."/>
            <person name="Mantelin S."/>
            <person name="Naghra H."/>
            <person name="Pain A."/>
            <person name="Palomares-Rius J.E."/>
            <person name="Zarowiecki M."/>
            <person name="Berriman M."/>
            <person name="Jones J.T."/>
            <person name="Urwin P.E."/>
        </authorList>
    </citation>
    <scope>NUCLEOTIDE SEQUENCE [LARGE SCALE GENOMIC DNA]</scope>
    <source>
        <strain evidence="1">Lindley</strain>
    </source>
</reference>
<sequence>HKLIVLDNVRQTDLSFLQAAKQRRQLLGLSVGILGVALKIEVVDG</sequence>
<proteinExistence type="predicted"/>